<keyword evidence="1" id="KW-0677">Repeat</keyword>
<dbReference type="Gene3D" id="1.25.40.20">
    <property type="entry name" value="Ankyrin repeat-containing domain"/>
    <property type="match status" value="1"/>
</dbReference>
<evidence type="ECO:0000256" key="2">
    <source>
        <dbReference type="ARBA" id="ARBA00023043"/>
    </source>
</evidence>
<organism evidence="3 4">
    <name type="scientific">Vitrella brassicaformis (strain CCMP3155)</name>
    <dbReference type="NCBI Taxonomy" id="1169540"/>
    <lineage>
        <taxon>Eukaryota</taxon>
        <taxon>Sar</taxon>
        <taxon>Alveolata</taxon>
        <taxon>Colpodellida</taxon>
        <taxon>Vitrellaceae</taxon>
        <taxon>Vitrella</taxon>
    </lineage>
</organism>
<dbReference type="SMART" id="SM00248">
    <property type="entry name" value="ANK"/>
    <property type="match status" value="3"/>
</dbReference>
<accession>A0A0G4F133</accession>
<keyword evidence="2" id="KW-0040">ANK repeat</keyword>
<dbReference type="InterPro" id="IPR002110">
    <property type="entry name" value="Ankyrin_rpt"/>
</dbReference>
<dbReference type="PANTHER" id="PTHR24189:SF50">
    <property type="entry name" value="ANKYRIN REPEAT AND SOCS BOX PROTEIN 2"/>
    <property type="match status" value="1"/>
</dbReference>
<dbReference type="PhylomeDB" id="A0A0G4F133"/>
<evidence type="ECO:0000313" key="3">
    <source>
        <dbReference type="EMBL" id="CEM05234.1"/>
    </source>
</evidence>
<dbReference type="AlphaFoldDB" id="A0A0G4F133"/>
<dbReference type="InterPro" id="IPR050745">
    <property type="entry name" value="Multifunctional_regulatory"/>
</dbReference>
<dbReference type="InParanoid" id="A0A0G4F133"/>
<dbReference type="SUPFAM" id="SSF48403">
    <property type="entry name" value="Ankyrin repeat"/>
    <property type="match status" value="1"/>
</dbReference>
<dbReference type="VEuPathDB" id="CryptoDB:Vbra_14186"/>
<keyword evidence="4" id="KW-1185">Reference proteome</keyword>
<sequence>MRLHEAGARADLGVQLRVGPGYWVGQLATGISILSLAIDDETNDAPPVVEHHGGRQLKLPVWTSRELQRSVLEALIAAGADVDGCRPAGLDETRRPLRVAVLCANKTAVEVLLAHGAAVRGLDGLDELVCPPLNESWAASITSTNARLFVIQLSARYQEAFVTICSRLFDHDPALVNEACDGEGALHMACMASRAYPAAFILGYLELFLRYGGSLTGRNSGGQTPLDMAVSWGAPSAVAWLCERLDTAEINAARVSSSVVHQWCSLLGPSDVTSGRPYMMTALEEAAVGLAQQHKVKPVDGSKVGIRREIIRVLLQHGASVGCMRTDTPGQRQLRSLVLGIQREMGLQLCAPQEELAMSCPPSLSPSTPCLPPVIECPSSSALQHQQQQQQVSAQVKEATNTAQAMRKSARKALTREGQEAITVKVAKKASTAGGQVDTIGFEWELAGLQHTQWAAEPTGEALQAAMTAGRVLVDGVMASSVWKTCANRSECSFTGKESRLLGYLRGIPGAVDTERAARCDAAPHAPQADSPLPLTTAVRFILALFEDHGRGLRLRSTEEDFATRQLRVASQASCRIGGERVGLHLAPTMHSARPTCLLCGLAQCALRS</sequence>
<dbReference type="Proteomes" id="UP000041254">
    <property type="component" value="Unassembled WGS sequence"/>
</dbReference>
<name>A0A0G4F133_VITBC</name>
<proteinExistence type="predicted"/>
<gene>
    <name evidence="3" type="ORF">Vbra_14186</name>
</gene>
<dbReference type="InterPro" id="IPR036770">
    <property type="entry name" value="Ankyrin_rpt-contain_sf"/>
</dbReference>
<evidence type="ECO:0000313" key="4">
    <source>
        <dbReference type="Proteomes" id="UP000041254"/>
    </source>
</evidence>
<evidence type="ECO:0000256" key="1">
    <source>
        <dbReference type="ARBA" id="ARBA00022737"/>
    </source>
</evidence>
<protein>
    <submittedName>
        <fullName evidence="3">Uncharacterized protein</fullName>
    </submittedName>
</protein>
<dbReference type="PANTHER" id="PTHR24189">
    <property type="entry name" value="MYOTROPHIN"/>
    <property type="match status" value="1"/>
</dbReference>
<dbReference type="EMBL" id="CDMY01000356">
    <property type="protein sequence ID" value="CEM05234.1"/>
    <property type="molecule type" value="Genomic_DNA"/>
</dbReference>
<reference evidence="3 4" key="1">
    <citation type="submission" date="2014-11" db="EMBL/GenBank/DDBJ databases">
        <authorList>
            <person name="Zhu J."/>
            <person name="Qi W."/>
            <person name="Song R."/>
        </authorList>
    </citation>
    <scope>NUCLEOTIDE SEQUENCE [LARGE SCALE GENOMIC DNA]</scope>
</reference>